<feature type="transmembrane region" description="Helical" evidence="7">
    <location>
        <begin position="220"/>
        <end position="242"/>
    </location>
</feature>
<feature type="transmembrane region" description="Helical" evidence="7">
    <location>
        <begin position="248"/>
        <end position="269"/>
    </location>
</feature>
<dbReference type="RefSeq" id="WP_269602793.1">
    <property type="nucleotide sequence ID" value="NZ_JAPWIJ010000002.1"/>
</dbReference>
<evidence type="ECO:0000256" key="5">
    <source>
        <dbReference type="ARBA" id="ARBA00022989"/>
    </source>
</evidence>
<evidence type="ECO:0000256" key="1">
    <source>
        <dbReference type="ARBA" id="ARBA00004651"/>
    </source>
</evidence>
<keyword evidence="6 7" id="KW-0472">Membrane</keyword>
<protein>
    <submittedName>
        <fullName evidence="9">MMPL family transporter</fullName>
    </submittedName>
</protein>
<keyword evidence="3" id="KW-1003">Cell membrane</keyword>
<dbReference type="Pfam" id="PF03176">
    <property type="entry name" value="MMPL"/>
    <property type="match status" value="2"/>
</dbReference>
<evidence type="ECO:0000256" key="4">
    <source>
        <dbReference type="ARBA" id="ARBA00022692"/>
    </source>
</evidence>
<sequence>MARRSVGRNPFRAVAASAAHHSWWVVGTWLIAVAALNVVAPQLEQTATEKSAAIVPSDMPSTQALVDMSNDFGTPASTAVGAVVLASDGGFGEQEQKYYSELVARLLADRDHVAFVLDMYGNPATRDFALSSDGQAVTVTVGEQGDIGTSAAHRSTQAIRSTIADVAAPDGLDVHFSGPAPTVVDEFTAMDTSMVVITAVSVLLITLMLVIAFRSVVAALIPLLTIGIALAASRAVVSALGWNAVLPVSTLTVTLMTALVLAAGTDYAIFQTAAFHDARRRGESPLRSVVAAGSNVGAVLTASALTVAAAATSMIFAKNGMFTTSGPAIAIGLMVTLAVSLTFTPALLSIFGRRGWIEPRVSRERQWRQRGTRILRRAGALTAVSVLALVALAAPALGMVPNGDDSAMIMGDADSTAGYDAVYEHFPANEIVPEYLIVRADHDLRNSTDLAALDRAAAAVADLPNVAYVRSLTRPNGEPLPESAIGYQTGLIGSNLGAAQGQIANAQPDLERLASGITELRDGALDAQKQLPQLLDGTNQVVALSNSVIDLLPTATALTTATTADGRTLDQVLGQVQSLTGTLGTLVSAVQANQSAVNDFQTALAPFASPDPSPQCAVNPGCSAGRALFDQLDAATSGALTAALSASEAVTALPPDTVDTIEGVLPTLRTGLGEIDSLVASLDGRTPQSIRSDLEQLQDGMSALATGMDQIAGGLSQAKDGTDTTVALTGQLSDGLGEAANYLASMSRDTATGPGSGFYLPPSALQDQRFVTGAKLLMSPDGHVARMLVMQKGNPYSAGNIATVGDIAQSARNSLQGSTLADTEVSSTGLTSITSDIIDQAERDFLLIAIVAAVAVFAILAGLLRSLVAPALLVATVLLSFAAAVGISVLVWQHLVGIGLHWSVLPVSFMCLVAVGADYSMLFASRVREASTGGTTSGILRTFGTTGSVITTAGVVFAVTMFALMSGSVVLLLQTGFTIGVGLLIDIAVVRTIIVPAALHLLGARIWWPSVPRTHVRSRTTPARYGV</sequence>
<feature type="transmembrane region" description="Helical" evidence="7">
    <location>
        <begin position="328"/>
        <end position="353"/>
    </location>
</feature>
<organism evidence="9 10">
    <name type="scientific">Rhodococcus ruber</name>
    <dbReference type="NCBI Taxonomy" id="1830"/>
    <lineage>
        <taxon>Bacteria</taxon>
        <taxon>Bacillati</taxon>
        <taxon>Actinomycetota</taxon>
        <taxon>Actinomycetes</taxon>
        <taxon>Mycobacteriales</taxon>
        <taxon>Nocardiaceae</taxon>
        <taxon>Rhodococcus</taxon>
    </lineage>
</organism>
<proteinExistence type="inferred from homology"/>
<keyword evidence="10" id="KW-1185">Reference proteome</keyword>
<feature type="transmembrane region" description="Helical" evidence="7">
    <location>
        <begin position="949"/>
        <end position="973"/>
    </location>
</feature>
<name>A0ABT4MAV0_9NOCA</name>
<dbReference type="InterPro" id="IPR023908">
    <property type="entry name" value="xxxLxxG_rpt"/>
</dbReference>
<keyword evidence="5 7" id="KW-1133">Transmembrane helix</keyword>
<feature type="transmembrane region" description="Helical" evidence="7">
    <location>
        <begin position="898"/>
        <end position="919"/>
    </location>
</feature>
<gene>
    <name evidence="9" type="ORF">O4220_06170</name>
</gene>
<reference evidence="9" key="1">
    <citation type="submission" date="2022-12" db="EMBL/GenBank/DDBJ databases">
        <authorList>
            <person name="Krivoruchko A.V."/>
            <person name="Elkin A."/>
        </authorList>
    </citation>
    <scope>NUCLEOTIDE SEQUENCE</scope>
    <source>
        <strain evidence="9">IEGM 1391</strain>
    </source>
</reference>
<evidence type="ECO:0000256" key="7">
    <source>
        <dbReference type="SAM" id="Phobius"/>
    </source>
</evidence>
<feature type="transmembrane region" description="Helical" evidence="7">
    <location>
        <begin position="194"/>
        <end position="213"/>
    </location>
</feature>
<dbReference type="EMBL" id="JAPWIJ010000002">
    <property type="protein sequence ID" value="MCZ4518099.1"/>
    <property type="molecule type" value="Genomic_DNA"/>
</dbReference>
<comment type="subcellular location">
    <subcellularLocation>
        <location evidence="1">Cell membrane</location>
        <topology evidence="1">Multi-pass membrane protein</topology>
    </subcellularLocation>
</comment>
<keyword evidence="4 7" id="KW-0812">Transmembrane</keyword>
<dbReference type="NCBIfam" id="TIGR03057">
    <property type="entry name" value="xxxLxxG_by_4"/>
    <property type="match status" value="1"/>
</dbReference>
<evidence type="ECO:0000313" key="9">
    <source>
        <dbReference type="EMBL" id="MCZ4518099.1"/>
    </source>
</evidence>
<feature type="domain" description="Membrane transport protein MMPL" evidence="8">
    <location>
        <begin position="701"/>
        <end position="1015"/>
    </location>
</feature>
<dbReference type="SUPFAM" id="SSF82866">
    <property type="entry name" value="Multidrug efflux transporter AcrB transmembrane domain"/>
    <property type="match status" value="2"/>
</dbReference>
<comment type="similarity">
    <text evidence="2">Belongs to the resistance-nodulation-cell division (RND) (TC 2.A.6) family. MmpL subfamily.</text>
</comment>
<feature type="transmembrane region" description="Helical" evidence="7">
    <location>
        <begin position="21"/>
        <end position="40"/>
    </location>
</feature>
<comment type="caution">
    <text evidence="9">The sequence shown here is derived from an EMBL/GenBank/DDBJ whole genome shotgun (WGS) entry which is preliminary data.</text>
</comment>
<feature type="transmembrane region" description="Helical" evidence="7">
    <location>
        <begin position="979"/>
        <end position="1003"/>
    </location>
</feature>
<evidence type="ECO:0000256" key="3">
    <source>
        <dbReference type="ARBA" id="ARBA00022475"/>
    </source>
</evidence>
<feature type="transmembrane region" description="Helical" evidence="7">
    <location>
        <begin position="374"/>
        <end position="400"/>
    </location>
</feature>
<feature type="transmembrane region" description="Helical" evidence="7">
    <location>
        <begin position="871"/>
        <end position="892"/>
    </location>
</feature>
<feature type="transmembrane region" description="Helical" evidence="7">
    <location>
        <begin position="289"/>
        <end position="316"/>
    </location>
</feature>
<evidence type="ECO:0000259" key="8">
    <source>
        <dbReference type="Pfam" id="PF03176"/>
    </source>
</evidence>
<dbReference type="InterPro" id="IPR004869">
    <property type="entry name" value="MMPL_dom"/>
</dbReference>
<dbReference type="Gene3D" id="1.20.1640.10">
    <property type="entry name" value="Multidrug efflux transporter AcrB transmembrane domain"/>
    <property type="match status" value="2"/>
</dbReference>
<accession>A0ABT4MAV0</accession>
<feature type="domain" description="Membrane transport protein MMPL" evidence="8">
    <location>
        <begin position="54"/>
        <end position="378"/>
    </location>
</feature>
<evidence type="ECO:0000256" key="2">
    <source>
        <dbReference type="ARBA" id="ARBA00010157"/>
    </source>
</evidence>
<dbReference type="PANTHER" id="PTHR33406:SF6">
    <property type="entry name" value="MEMBRANE PROTEIN YDGH-RELATED"/>
    <property type="match status" value="1"/>
</dbReference>
<dbReference type="Proteomes" id="UP001081071">
    <property type="component" value="Unassembled WGS sequence"/>
</dbReference>
<dbReference type="InterPro" id="IPR050545">
    <property type="entry name" value="Mycobact_MmpL"/>
</dbReference>
<feature type="transmembrane region" description="Helical" evidence="7">
    <location>
        <begin position="845"/>
        <end position="864"/>
    </location>
</feature>
<evidence type="ECO:0000256" key="6">
    <source>
        <dbReference type="ARBA" id="ARBA00023136"/>
    </source>
</evidence>
<dbReference type="PANTHER" id="PTHR33406">
    <property type="entry name" value="MEMBRANE PROTEIN MJ1562-RELATED"/>
    <property type="match status" value="1"/>
</dbReference>
<evidence type="ECO:0000313" key="10">
    <source>
        <dbReference type="Proteomes" id="UP001081071"/>
    </source>
</evidence>